<sequence>MFDVVKYKLNQLIDLMITDGVQPSDLVDNIFNYNYSTVNFYKHQDCIVGEVCFDDENQTALMRYIYNVRQVIRIEEEVKGKITICWDRGMREKDILNKVLDLLVVNYSKGEINQFTLPENLATKLKFEYLKIA</sequence>
<dbReference type="KEGG" id="vpy:HZI73_12220"/>
<organism evidence="1 2">
    <name type="scientific">Vallitalea pronyensis</name>
    <dbReference type="NCBI Taxonomy" id="1348613"/>
    <lineage>
        <taxon>Bacteria</taxon>
        <taxon>Bacillati</taxon>
        <taxon>Bacillota</taxon>
        <taxon>Clostridia</taxon>
        <taxon>Lachnospirales</taxon>
        <taxon>Vallitaleaceae</taxon>
        <taxon>Vallitalea</taxon>
    </lineage>
</organism>
<reference evidence="1" key="1">
    <citation type="submission" date="2020-07" db="EMBL/GenBank/DDBJ databases">
        <title>Vallitalea pronyensis genome.</title>
        <authorList>
            <person name="Postec A."/>
        </authorList>
    </citation>
    <scope>NUCLEOTIDE SEQUENCE</scope>
    <source>
        <strain evidence="1">FatNI3</strain>
    </source>
</reference>
<protein>
    <submittedName>
        <fullName evidence="1">Uncharacterized protein</fullName>
    </submittedName>
</protein>
<dbReference type="AlphaFoldDB" id="A0A8J8SH32"/>
<gene>
    <name evidence="1" type="ORF">HZI73_12220</name>
</gene>
<keyword evidence="2" id="KW-1185">Reference proteome</keyword>
<accession>A0A8J8SH32</accession>
<evidence type="ECO:0000313" key="2">
    <source>
        <dbReference type="Proteomes" id="UP000683246"/>
    </source>
</evidence>
<proteinExistence type="predicted"/>
<dbReference type="EMBL" id="CP058649">
    <property type="protein sequence ID" value="QUI23009.1"/>
    <property type="molecule type" value="Genomic_DNA"/>
</dbReference>
<evidence type="ECO:0000313" key="1">
    <source>
        <dbReference type="EMBL" id="QUI23009.1"/>
    </source>
</evidence>
<dbReference type="RefSeq" id="WP_212698507.1">
    <property type="nucleotide sequence ID" value="NZ_CP058649.1"/>
</dbReference>
<name>A0A8J8SH32_9FIRM</name>
<dbReference type="Proteomes" id="UP000683246">
    <property type="component" value="Chromosome"/>
</dbReference>